<evidence type="ECO:0000256" key="4">
    <source>
        <dbReference type="ARBA" id="ARBA00022475"/>
    </source>
</evidence>
<feature type="transmembrane region" description="Helical" evidence="13">
    <location>
        <begin position="109"/>
        <end position="129"/>
    </location>
</feature>
<dbReference type="GO" id="GO:0006508">
    <property type="term" value="P:proteolysis"/>
    <property type="evidence" value="ECO:0007669"/>
    <property type="project" value="UniProtKB-KW"/>
</dbReference>
<feature type="transmembrane region" description="Helical" evidence="13">
    <location>
        <begin position="172"/>
        <end position="188"/>
    </location>
</feature>
<keyword evidence="4" id="KW-1003">Cell membrane</keyword>
<name>F8AID1_PYRYC</name>
<evidence type="ECO:0000313" key="16">
    <source>
        <dbReference type="Proteomes" id="UP000008386"/>
    </source>
</evidence>
<keyword evidence="11 15" id="KW-0482">Metalloprotease</keyword>
<evidence type="ECO:0000256" key="8">
    <source>
        <dbReference type="ARBA" id="ARBA00022801"/>
    </source>
</evidence>
<dbReference type="InterPro" id="IPR008915">
    <property type="entry name" value="Peptidase_M50"/>
</dbReference>
<comment type="similarity">
    <text evidence="3">Belongs to the peptidase M50B family.</text>
</comment>
<evidence type="ECO:0000259" key="14">
    <source>
        <dbReference type="Pfam" id="PF02163"/>
    </source>
</evidence>
<dbReference type="PANTHER" id="PTHR35864:SF1">
    <property type="entry name" value="ZINC METALLOPROTEASE YWHC-RELATED"/>
    <property type="match status" value="1"/>
</dbReference>
<evidence type="ECO:0000256" key="13">
    <source>
        <dbReference type="SAM" id="Phobius"/>
    </source>
</evidence>
<dbReference type="Pfam" id="PF02163">
    <property type="entry name" value="Peptidase_M50"/>
    <property type="match status" value="1"/>
</dbReference>
<feature type="transmembrane region" description="Helical" evidence="13">
    <location>
        <begin position="67"/>
        <end position="97"/>
    </location>
</feature>
<dbReference type="KEGG" id="pya:PYCH_18790"/>
<evidence type="ECO:0000256" key="9">
    <source>
        <dbReference type="ARBA" id="ARBA00022833"/>
    </source>
</evidence>
<dbReference type="STRING" id="529709.PYCH_18790"/>
<dbReference type="CDD" id="cd06158">
    <property type="entry name" value="S2P-M50_like_1"/>
    <property type="match status" value="1"/>
</dbReference>
<accession>F8AID1</accession>
<dbReference type="GeneID" id="10838440"/>
<evidence type="ECO:0000256" key="6">
    <source>
        <dbReference type="ARBA" id="ARBA00022692"/>
    </source>
</evidence>
<dbReference type="AlphaFoldDB" id="F8AID1"/>
<protein>
    <submittedName>
        <fullName evidence="15">Metalloprotease</fullName>
    </submittedName>
</protein>
<organism evidence="15 16">
    <name type="scientific">Pyrococcus yayanosii (strain CH1 / JCM 16557)</name>
    <dbReference type="NCBI Taxonomy" id="529709"/>
    <lineage>
        <taxon>Archaea</taxon>
        <taxon>Methanobacteriati</taxon>
        <taxon>Methanobacteriota</taxon>
        <taxon>Thermococci</taxon>
        <taxon>Thermococcales</taxon>
        <taxon>Thermococcaceae</taxon>
        <taxon>Pyrococcus</taxon>
    </lineage>
</organism>
<evidence type="ECO:0000256" key="2">
    <source>
        <dbReference type="ARBA" id="ARBA00004651"/>
    </source>
</evidence>
<comment type="subcellular location">
    <subcellularLocation>
        <location evidence="2">Cell membrane</location>
        <topology evidence="2">Multi-pass membrane protein</topology>
    </subcellularLocation>
</comment>
<evidence type="ECO:0000256" key="11">
    <source>
        <dbReference type="ARBA" id="ARBA00023049"/>
    </source>
</evidence>
<keyword evidence="5 15" id="KW-0645">Protease</keyword>
<evidence type="ECO:0000256" key="3">
    <source>
        <dbReference type="ARBA" id="ARBA00007931"/>
    </source>
</evidence>
<comment type="cofactor">
    <cofactor evidence="1">
        <name>Zn(2+)</name>
        <dbReference type="ChEBI" id="CHEBI:29105"/>
    </cofactor>
</comment>
<keyword evidence="8" id="KW-0378">Hydrolase</keyword>
<keyword evidence="9" id="KW-0862">Zinc</keyword>
<dbReference type="GO" id="GO:0008237">
    <property type="term" value="F:metallopeptidase activity"/>
    <property type="evidence" value="ECO:0007669"/>
    <property type="project" value="UniProtKB-KW"/>
</dbReference>
<dbReference type="eggNOG" id="arCOG00614">
    <property type="taxonomic scope" value="Archaea"/>
</dbReference>
<evidence type="ECO:0000256" key="7">
    <source>
        <dbReference type="ARBA" id="ARBA00022723"/>
    </source>
</evidence>
<dbReference type="GO" id="GO:0005886">
    <property type="term" value="C:plasma membrane"/>
    <property type="evidence" value="ECO:0007669"/>
    <property type="project" value="UniProtKB-SubCell"/>
</dbReference>
<keyword evidence="16" id="KW-1185">Reference proteome</keyword>
<keyword evidence="6 13" id="KW-0812">Transmembrane</keyword>
<evidence type="ECO:0000256" key="5">
    <source>
        <dbReference type="ARBA" id="ARBA00022670"/>
    </source>
</evidence>
<dbReference type="GO" id="GO:0046872">
    <property type="term" value="F:metal ion binding"/>
    <property type="evidence" value="ECO:0007669"/>
    <property type="project" value="UniProtKB-KW"/>
</dbReference>
<dbReference type="InterPro" id="IPR044537">
    <property type="entry name" value="Rip2-like"/>
</dbReference>
<gene>
    <name evidence="15" type="ordered locus">PYCH_18790</name>
</gene>
<keyword evidence="12 13" id="KW-0472">Membrane</keyword>
<dbReference type="HOGENOM" id="CLU_099718_0_0_2"/>
<dbReference type="Proteomes" id="UP000008386">
    <property type="component" value="Chromosome"/>
</dbReference>
<evidence type="ECO:0000256" key="12">
    <source>
        <dbReference type="ARBA" id="ARBA00023136"/>
    </source>
</evidence>
<keyword evidence="10 13" id="KW-1133">Transmembrane helix</keyword>
<dbReference type="PANTHER" id="PTHR35864">
    <property type="entry name" value="ZINC METALLOPROTEASE MJ0611-RELATED"/>
    <property type="match status" value="1"/>
</dbReference>
<feature type="transmembrane region" description="Helical" evidence="13">
    <location>
        <begin position="136"/>
        <end position="157"/>
    </location>
</feature>
<dbReference type="RefSeq" id="WP_013906589.1">
    <property type="nucleotide sequence ID" value="NC_015680.1"/>
</dbReference>
<evidence type="ECO:0000313" key="15">
    <source>
        <dbReference type="EMBL" id="AEH25534.1"/>
    </source>
</evidence>
<proteinExistence type="inferred from homology"/>
<sequence>MTRRSELEDLILSYAVLLLLFSDFEPVKMPYVAPAILTAFVFHEIAHRQVARHFGYVAFYRRWDTGIILALLLGVLTKLTTGRAWIFAALGAVHIYAPYQYWEDRYAEGLISLAGPLANIAVATIGLLISKLFGGFFGLIAWYTALINAWLAFFNLLPVPPLDGFKVLRWNLAYWAVGMGVAFLLYNIT</sequence>
<feature type="domain" description="Peptidase M50" evidence="14">
    <location>
        <begin position="141"/>
        <end position="170"/>
    </location>
</feature>
<dbReference type="InterPro" id="IPR052348">
    <property type="entry name" value="Metallopeptidase_M50B"/>
</dbReference>
<dbReference type="EMBL" id="CP002779">
    <property type="protein sequence ID" value="AEH25534.1"/>
    <property type="molecule type" value="Genomic_DNA"/>
</dbReference>
<keyword evidence="7" id="KW-0479">Metal-binding</keyword>
<evidence type="ECO:0000256" key="1">
    <source>
        <dbReference type="ARBA" id="ARBA00001947"/>
    </source>
</evidence>
<reference evidence="15 16" key="1">
    <citation type="journal article" date="2011" name="J. Bacteriol.">
        <title>Complete genome sequence of the obligate piezophilic hyperthermophilic archaeon Pyrococcus yayanosii CH1.</title>
        <authorList>
            <person name="Jun X."/>
            <person name="Lupeng L."/>
            <person name="Minjuan X."/>
            <person name="Oger P."/>
            <person name="Fengping W."/>
            <person name="Jebbar M."/>
            <person name="Xiang X."/>
        </authorList>
    </citation>
    <scope>NUCLEOTIDE SEQUENCE [LARGE SCALE GENOMIC DNA]</scope>
    <source>
        <strain evidence="16">CH1 / JCM 16557</strain>
    </source>
</reference>
<evidence type="ECO:0000256" key="10">
    <source>
        <dbReference type="ARBA" id="ARBA00022989"/>
    </source>
</evidence>